<dbReference type="Gene3D" id="3.90.1150.10">
    <property type="entry name" value="Aspartate Aminotransferase, domain 1"/>
    <property type="match status" value="1"/>
</dbReference>
<keyword evidence="8" id="KW-0411">Iron-sulfur</keyword>
<dbReference type="InterPro" id="IPR020578">
    <property type="entry name" value="Aminotrans_V_PyrdxlP_BS"/>
</dbReference>
<evidence type="ECO:0000256" key="4">
    <source>
        <dbReference type="ARBA" id="ARBA00022679"/>
    </source>
</evidence>
<sequence>MSQGLARISVHSWRDVRRLRTSPPGATRGRHGAVGASVSTDTGRADVVYLDYNATAPLRPEALEAMLEALGSVGNASSVHMAGRDAASRVDLARQRLARLLGCTPGELIFTSGATEANNLALRAGYSSGEILATTAVEHPAILEVARAITAEGAGTLVELPADRDGAVELAPLEAACHQGKVAIVSAILANNETGVLTDLGPIIKLAHEAGALVHSDATQYVGRLPLDLNELDVDLLSLSGHKFGGPQGVGALFVRRGVSLLHRPLLIGGGQERGWRAGTLNVPGIAGLGAAAEAARVRLHDEAARIVGLRHVLEDGLTSRLPDCRINGARAARLPGVTSVTFPGVPADAVLAAMPEIAASDGSACASGAPSPSHVLVAMGLSRQDADSTLRFSLGYATTENDIERTIAATTRAVIEVRTAMATTAEP</sequence>
<feature type="region of interest" description="Disordered" evidence="11">
    <location>
        <begin position="16"/>
        <end position="37"/>
    </location>
</feature>
<keyword evidence="6" id="KW-0663">Pyridoxal phosphate</keyword>
<keyword evidence="4" id="KW-0808">Transferase</keyword>
<dbReference type="Gene3D" id="3.40.640.10">
    <property type="entry name" value="Type I PLP-dependent aspartate aminotransferase-like (Major domain)"/>
    <property type="match status" value="1"/>
</dbReference>
<evidence type="ECO:0000256" key="8">
    <source>
        <dbReference type="ARBA" id="ARBA00023014"/>
    </source>
</evidence>
<evidence type="ECO:0000256" key="2">
    <source>
        <dbReference type="ARBA" id="ARBA00006490"/>
    </source>
</evidence>
<evidence type="ECO:0000313" key="14">
    <source>
        <dbReference type="Proteomes" id="UP000605361"/>
    </source>
</evidence>
<dbReference type="InterPro" id="IPR015421">
    <property type="entry name" value="PyrdxlP-dep_Trfase_major"/>
</dbReference>
<organism evidence="13 14">
    <name type="scientific">Nonomuraea cypriaca</name>
    <dbReference type="NCBI Taxonomy" id="1187855"/>
    <lineage>
        <taxon>Bacteria</taxon>
        <taxon>Bacillati</taxon>
        <taxon>Actinomycetota</taxon>
        <taxon>Actinomycetes</taxon>
        <taxon>Streptosporangiales</taxon>
        <taxon>Streptosporangiaceae</taxon>
        <taxon>Nonomuraea</taxon>
    </lineage>
</organism>
<evidence type="ECO:0000256" key="10">
    <source>
        <dbReference type="RuleBase" id="RU004504"/>
    </source>
</evidence>
<keyword evidence="14" id="KW-1185">Reference proteome</keyword>
<comment type="cofactor">
    <cofactor evidence="1 10">
        <name>pyridoxal 5'-phosphate</name>
        <dbReference type="ChEBI" id="CHEBI:597326"/>
    </cofactor>
</comment>
<dbReference type="GO" id="GO:0031071">
    <property type="term" value="F:cysteine desulfurase activity"/>
    <property type="evidence" value="ECO:0007669"/>
    <property type="project" value="UniProtKB-EC"/>
</dbReference>
<dbReference type="InterPro" id="IPR000192">
    <property type="entry name" value="Aminotrans_V_dom"/>
</dbReference>
<dbReference type="PROSITE" id="PS00595">
    <property type="entry name" value="AA_TRANSFER_CLASS_5"/>
    <property type="match status" value="1"/>
</dbReference>
<comment type="catalytic activity">
    <reaction evidence="9">
        <text>(sulfur carrier)-H + L-cysteine = (sulfur carrier)-SH + L-alanine</text>
        <dbReference type="Rhea" id="RHEA:43892"/>
        <dbReference type="Rhea" id="RHEA-COMP:14737"/>
        <dbReference type="Rhea" id="RHEA-COMP:14739"/>
        <dbReference type="ChEBI" id="CHEBI:29917"/>
        <dbReference type="ChEBI" id="CHEBI:35235"/>
        <dbReference type="ChEBI" id="CHEBI:57972"/>
        <dbReference type="ChEBI" id="CHEBI:64428"/>
        <dbReference type="EC" id="2.8.1.7"/>
    </reaction>
</comment>
<dbReference type="InterPro" id="IPR015424">
    <property type="entry name" value="PyrdxlP-dep_Trfase"/>
</dbReference>
<dbReference type="PANTHER" id="PTHR11601">
    <property type="entry name" value="CYSTEINE DESULFURYLASE FAMILY MEMBER"/>
    <property type="match status" value="1"/>
</dbReference>
<evidence type="ECO:0000259" key="12">
    <source>
        <dbReference type="Pfam" id="PF00266"/>
    </source>
</evidence>
<keyword evidence="5" id="KW-0479">Metal-binding</keyword>
<dbReference type="PIRSF" id="PIRSF005572">
    <property type="entry name" value="NifS"/>
    <property type="match status" value="1"/>
</dbReference>
<evidence type="ECO:0000313" key="13">
    <source>
        <dbReference type="EMBL" id="MBF8184921.1"/>
    </source>
</evidence>
<dbReference type="AlphaFoldDB" id="A0A931A2C5"/>
<dbReference type="SUPFAM" id="SSF53383">
    <property type="entry name" value="PLP-dependent transferases"/>
    <property type="match status" value="1"/>
</dbReference>
<dbReference type="GO" id="GO:0051536">
    <property type="term" value="F:iron-sulfur cluster binding"/>
    <property type="evidence" value="ECO:0007669"/>
    <property type="project" value="UniProtKB-KW"/>
</dbReference>
<name>A0A931A2C5_9ACTN</name>
<evidence type="ECO:0000256" key="1">
    <source>
        <dbReference type="ARBA" id="ARBA00001933"/>
    </source>
</evidence>
<proteinExistence type="inferred from homology"/>
<comment type="caution">
    <text evidence="13">The sequence shown here is derived from an EMBL/GenBank/DDBJ whole genome shotgun (WGS) entry which is preliminary data.</text>
</comment>
<evidence type="ECO:0000256" key="7">
    <source>
        <dbReference type="ARBA" id="ARBA00023004"/>
    </source>
</evidence>
<dbReference type="EC" id="2.8.1.7" evidence="3"/>
<dbReference type="InterPro" id="IPR015422">
    <property type="entry name" value="PyrdxlP-dep_Trfase_small"/>
</dbReference>
<gene>
    <name evidence="13" type="ORF">ITP53_04035</name>
</gene>
<keyword evidence="7" id="KW-0408">Iron</keyword>
<dbReference type="InterPro" id="IPR016454">
    <property type="entry name" value="Cysteine_dSase"/>
</dbReference>
<reference evidence="13" key="1">
    <citation type="submission" date="2020-11" db="EMBL/GenBank/DDBJ databases">
        <title>Whole-genome analyses of Nonomuraea sp. K274.</title>
        <authorList>
            <person name="Veyisoglu A."/>
        </authorList>
    </citation>
    <scope>NUCLEOTIDE SEQUENCE</scope>
    <source>
        <strain evidence="13">K274</strain>
    </source>
</reference>
<feature type="domain" description="Aminotransferase class V" evidence="12">
    <location>
        <begin position="48"/>
        <end position="406"/>
    </location>
</feature>
<dbReference type="EMBL" id="JADOGI010000007">
    <property type="protein sequence ID" value="MBF8184921.1"/>
    <property type="molecule type" value="Genomic_DNA"/>
</dbReference>
<dbReference type="Pfam" id="PF00266">
    <property type="entry name" value="Aminotran_5"/>
    <property type="match status" value="1"/>
</dbReference>
<evidence type="ECO:0000256" key="11">
    <source>
        <dbReference type="SAM" id="MobiDB-lite"/>
    </source>
</evidence>
<dbReference type="Proteomes" id="UP000605361">
    <property type="component" value="Unassembled WGS sequence"/>
</dbReference>
<protein>
    <recommendedName>
        <fullName evidence="3">cysteine desulfurase</fullName>
        <ecNumber evidence="3">2.8.1.7</ecNumber>
    </recommendedName>
</protein>
<dbReference type="PANTHER" id="PTHR11601:SF34">
    <property type="entry name" value="CYSTEINE DESULFURASE"/>
    <property type="match status" value="1"/>
</dbReference>
<evidence type="ECO:0000256" key="5">
    <source>
        <dbReference type="ARBA" id="ARBA00022723"/>
    </source>
</evidence>
<evidence type="ECO:0000256" key="6">
    <source>
        <dbReference type="ARBA" id="ARBA00022898"/>
    </source>
</evidence>
<evidence type="ECO:0000256" key="9">
    <source>
        <dbReference type="ARBA" id="ARBA00050776"/>
    </source>
</evidence>
<evidence type="ECO:0000256" key="3">
    <source>
        <dbReference type="ARBA" id="ARBA00012239"/>
    </source>
</evidence>
<dbReference type="GO" id="GO:0046872">
    <property type="term" value="F:metal ion binding"/>
    <property type="evidence" value="ECO:0007669"/>
    <property type="project" value="UniProtKB-KW"/>
</dbReference>
<accession>A0A931A2C5</accession>
<comment type="similarity">
    <text evidence="2">Belongs to the class-V pyridoxal-phosphate-dependent aminotransferase family. NifS/IscS subfamily.</text>
</comment>